<dbReference type="InterPro" id="IPR003439">
    <property type="entry name" value="ABC_transporter-like_ATP-bd"/>
</dbReference>
<keyword evidence="7 10" id="KW-1133">Transmembrane helix</keyword>
<evidence type="ECO:0000259" key="11">
    <source>
        <dbReference type="PROSITE" id="PS50893"/>
    </source>
</evidence>
<protein>
    <recommendedName>
        <fullName evidence="11">ABC transporter domain-containing protein</fullName>
    </recommendedName>
</protein>
<dbReference type="Pfam" id="PF00005">
    <property type="entry name" value="ABC_tran"/>
    <property type="match status" value="1"/>
</dbReference>
<feature type="transmembrane region" description="Helical" evidence="10">
    <location>
        <begin position="259"/>
        <end position="281"/>
    </location>
</feature>
<evidence type="ECO:0000256" key="3">
    <source>
        <dbReference type="ARBA" id="ARBA00022475"/>
    </source>
</evidence>
<dbReference type="Proteomes" id="UP000185696">
    <property type="component" value="Unassembled WGS sequence"/>
</dbReference>
<dbReference type="AlphaFoldDB" id="A0A7Z0WSJ7"/>
<keyword evidence="2" id="KW-0813">Transport</keyword>
<dbReference type="GO" id="GO:0034040">
    <property type="term" value="F:ATPase-coupled lipid transmembrane transporter activity"/>
    <property type="evidence" value="ECO:0007669"/>
    <property type="project" value="TreeGrafter"/>
</dbReference>
<keyword evidence="4 10" id="KW-0812">Transmembrane</keyword>
<comment type="subcellular location">
    <subcellularLocation>
        <location evidence="1">Cell membrane</location>
        <topology evidence="1">Multi-pass membrane protein</topology>
    </subcellularLocation>
</comment>
<feature type="transmembrane region" description="Helical" evidence="10">
    <location>
        <begin position="64"/>
        <end position="84"/>
    </location>
</feature>
<dbReference type="SMART" id="SM00382">
    <property type="entry name" value="AAA"/>
    <property type="match status" value="1"/>
</dbReference>
<evidence type="ECO:0000256" key="7">
    <source>
        <dbReference type="ARBA" id="ARBA00022989"/>
    </source>
</evidence>
<dbReference type="InterPro" id="IPR003593">
    <property type="entry name" value="AAA+_ATPase"/>
</dbReference>
<evidence type="ECO:0000256" key="5">
    <source>
        <dbReference type="ARBA" id="ARBA00022741"/>
    </source>
</evidence>
<dbReference type="EMBL" id="MSIF01000001">
    <property type="protein sequence ID" value="OLF13994.1"/>
    <property type="molecule type" value="Genomic_DNA"/>
</dbReference>
<evidence type="ECO:0000256" key="1">
    <source>
        <dbReference type="ARBA" id="ARBA00004651"/>
    </source>
</evidence>
<reference evidence="12 13" key="1">
    <citation type="submission" date="2016-12" db="EMBL/GenBank/DDBJ databases">
        <title>The draft genome sequence of Actinophytocola xinjiangensis.</title>
        <authorList>
            <person name="Wang W."/>
            <person name="Yuan L."/>
        </authorList>
    </citation>
    <scope>NUCLEOTIDE SEQUENCE [LARGE SCALE GENOMIC DNA]</scope>
    <source>
        <strain evidence="12 13">CGMCC 4.4663</strain>
    </source>
</reference>
<dbReference type="RefSeq" id="WP_075130942.1">
    <property type="nucleotide sequence ID" value="NZ_MSIF01000001.1"/>
</dbReference>
<evidence type="ECO:0000256" key="4">
    <source>
        <dbReference type="ARBA" id="ARBA00022692"/>
    </source>
</evidence>
<evidence type="ECO:0000313" key="13">
    <source>
        <dbReference type="Proteomes" id="UP000185696"/>
    </source>
</evidence>
<dbReference type="PANTHER" id="PTHR24221:SF646">
    <property type="entry name" value="HAEMOLYSIN SECRETION ATP-BINDING PROTEIN"/>
    <property type="match status" value="1"/>
</dbReference>
<sequence>MPARLTEFLARRRRLLALLVHAGPGPLAGLLAAHLVTALAAAATSVATGWLLTGALASSAVGEILLPLGLVAVLVLAGQCVEIAREPLDLLAARRIDGALRSAVRDRVARPSGIAHLEDLDHATDVARVSELGGWRTRTPGTGAVGQLLLLGRLTSAVLCAVVLAWFAPLLAVWLLAVTLVMRAGIRRHWVRLSRTWDEHAGARRRAEYWADTLTESPAGKEVRLFGLGPWLTERYREQARGWLTEIWRDRRGILRRQWWTFLLALAAGFAALYVPGAALAAGTVDFGGLITMVLAAWGVFAAGAMGHEAFDIEYALGALRALDRLDRHVAVRAGGDRPAPDSPVRLRFERVGFHYPGGDRPVLDGLDLDIGPAEVLAVVGRNGAGKTTMIKLLTGLHEPTGGRITLDGTDLADVDLTSWRRRVTAVFQDFVHYPLTVRENVALGAPEAGADDGPILAAVAAAGATGLVDRLPDGLDTLLTREHSGGVDLSGGQWQRIAIARALFAVANGRQVLILDEPTAHLDVRAEAEFYDRVISAVSGVTVVLISHRLSTVRRADRIVVLDNGRVSESGNHGELMDHGGEYAGLYRLQAGRFAEDTEGAA</sequence>
<keyword evidence="5" id="KW-0547">Nucleotide-binding</keyword>
<evidence type="ECO:0000313" key="12">
    <source>
        <dbReference type="EMBL" id="OLF13994.1"/>
    </source>
</evidence>
<dbReference type="GO" id="GO:0005886">
    <property type="term" value="C:plasma membrane"/>
    <property type="evidence" value="ECO:0007669"/>
    <property type="project" value="UniProtKB-SubCell"/>
</dbReference>
<dbReference type="GO" id="GO:0005524">
    <property type="term" value="F:ATP binding"/>
    <property type="evidence" value="ECO:0007669"/>
    <property type="project" value="UniProtKB-KW"/>
</dbReference>
<keyword evidence="13" id="KW-1185">Reference proteome</keyword>
<keyword evidence="6" id="KW-0067">ATP-binding</keyword>
<dbReference type="InterPro" id="IPR017871">
    <property type="entry name" value="ABC_transporter-like_CS"/>
</dbReference>
<feature type="domain" description="ABC transporter" evidence="11">
    <location>
        <begin position="347"/>
        <end position="590"/>
    </location>
</feature>
<evidence type="ECO:0000256" key="9">
    <source>
        <dbReference type="ARBA" id="ARBA00061644"/>
    </source>
</evidence>
<evidence type="ECO:0000256" key="6">
    <source>
        <dbReference type="ARBA" id="ARBA00022840"/>
    </source>
</evidence>
<dbReference type="PANTHER" id="PTHR24221">
    <property type="entry name" value="ATP-BINDING CASSETTE SUB-FAMILY B"/>
    <property type="match status" value="1"/>
</dbReference>
<accession>A0A7Z0WSJ7</accession>
<dbReference type="Gene3D" id="1.20.1560.10">
    <property type="entry name" value="ABC transporter type 1, transmembrane domain"/>
    <property type="match status" value="1"/>
</dbReference>
<dbReference type="FunFam" id="3.40.50.300:FF:000299">
    <property type="entry name" value="ABC transporter ATP-binding protein/permease"/>
    <property type="match status" value="1"/>
</dbReference>
<dbReference type="InterPro" id="IPR039421">
    <property type="entry name" value="Type_1_exporter"/>
</dbReference>
<dbReference type="GO" id="GO:0016887">
    <property type="term" value="F:ATP hydrolysis activity"/>
    <property type="evidence" value="ECO:0007669"/>
    <property type="project" value="InterPro"/>
</dbReference>
<dbReference type="PROSITE" id="PS00211">
    <property type="entry name" value="ABC_TRANSPORTER_1"/>
    <property type="match status" value="1"/>
</dbReference>
<organism evidence="12 13">
    <name type="scientific">Actinophytocola xinjiangensis</name>
    <dbReference type="NCBI Taxonomy" id="485602"/>
    <lineage>
        <taxon>Bacteria</taxon>
        <taxon>Bacillati</taxon>
        <taxon>Actinomycetota</taxon>
        <taxon>Actinomycetes</taxon>
        <taxon>Pseudonocardiales</taxon>
        <taxon>Pseudonocardiaceae</taxon>
    </lineage>
</organism>
<dbReference type="Gene3D" id="3.40.50.300">
    <property type="entry name" value="P-loop containing nucleotide triphosphate hydrolases"/>
    <property type="match status" value="1"/>
</dbReference>
<comment type="caution">
    <text evidence="12">The sequence shown here is derived from an EMBL/GenBank/DDBJ whole genome shotgun (WGS) entry which is preliminary data.</text>
</comment>
<dbReference type="OrthoDB" id="9806127at2"/>
<dbReference type="InterPro" id="IPR027417">
    <property type="entry name" value="P-loop_NTPase"/>
</dbReference>
<keyword evidence="8 10" id="KW-0472">Membrane</keyword>
<evidence type="ECO:0000256" key="2">
    <source>
        <dbReference type="ARBA" id="ARBA00022448"/>
    </source>
</evidence>
<keyword evidence="3" id="KW-1003">Cell membrane</keyword>
<dbReference type="SUPFAM" id="SSF90123">
    <property type="entry name" value="ABC transporter transmembrane region"/>
    <property type="match status" value="1"/>
</dbReference>
<dbReference type="PROSITE" id="PS50893">
    <property type="entry name" value="ABC_TRANSPORTER_2"/>
    <property type="match status" value="1"/>
</dbReference>
<proteinExistence type="inferred from homology"/>
<name>A0A7Z0WSJ7_9PSEU</name>
<dbReference type="InterPro" id="IPR036640">
    <property type="entry name" value="ABC1_TM_sf"/>
</dbReference>
<comment type="similarity">
    <text evidence="9">Belongs to the ABC transporter superfamily. Lipid exporter (TC 3.A.1.106) family.</text>
</comment>
<gene>
    <name evidence="12" type="ORF">BLA60_02105</name>
</gene>
<dbReference type="SUPFAM" id="SSF52540">
    <property type="entry name" value="P-loop containing nucleoside triphosphate hydrolases"/>
    <property type="match status" value="1"/>
</dbReference>
<evidence type="ECO:0000256" key="10">
    <source>
        <dbReference type="SAM" id="Phobius"/>
    </source>
</evidence>
<evidence type="ECO:0000256" key="8">
    <source>
        <dbReference type="ARBA" id="ARBA00023136"/>
    </source>
</evidence>